<reference evidence="1" key="1">
    <citation type="submission" date="2020-07" db="EMBL/GenBank/DDBJ databases">
        <title>Genome sequences of bacteria associated with the marine, planktonic diatom Thalassiosira profunda strain ECT2AJA-044.</title>
        <authorList>
            <person name="Gargas C.B."/>
            <person name="Roberts W.R."/>
            <person name="Alverson A.J."/>
        </authorList>
    </citation>
    <scope>NUCLEOTIDE SEQUENCE</scope>
    <source>
        <strain evidence="1">ECT2AJA-044</strain>
    </source>
</reference>
<name>A0A975EPH5_9RHOB</name>
<evidence type="ECO:0000313" key="2">
    <source>
        <dbReference type="Proteomes" id="UP000665026"/>
    </source>
</evidence>
<dbReference type="Gene3D" id="2.30.110.10">
    <property type="entry name" value="Electron Transport, Fmn-binding Protein, Chain A"/>
    <property type="match status" value="1"/>
</dbReference>
<dbReference type="InterPro" id="IPR024747">
    <property type="entry name" value="Pyridox_Oxase-rel"/>
</dbReference>
<dbReference type="KEGG" id="cact:HZ995_15865"/>
<dbReference type="SUPFAM" id="SSF50475">
    <property type="entry name" value="FMN-binding split barrel"/>
    <property type="match status" value="1"/>
</dbReference>
<protein>
    <submittedName>
        <fullName evidence="1">Pyridoxamine 5'-phosphate oxidase family protein</fullName>
    </submittedName>
</protein>
<dbReference type="InterPro" id="IPR012349">
    <property type="entry name" value="Split_barrel_FMN-bd"/>
</dbReference>
<sequence length="236" mass="26060">MTDQPSYPITQTNRIKRAHERAAYDHASVHAILDAAALCHVAYVIDDQPYATPTMFWREGSRLYWHGSAASRMIKTIRKGVKACVTVTHFDGLVIARSGFHHSANYRTVMAFGTARLLDDPDEKYAAQIAMVDRLFPGRTEGLRKVTDQELKATSFIYMDIESAAAKVRTGTVKDDEEDYALPIHAEVIPIHTTLGTPEPCPRSHSEAARCADLDLYSAGVSLEGALTQAYGETFG</sequence>
<dbReference type="EMBL" id="CP060010">
    <property type="protein sequence ID" value="QTN35918.1"/>
    <property type="molecule type" value="Genomic_DNA"/>
</dbReference>
<dbReference type="AlphaFoldDB" id="A0A975EPH5"/>
<evidence type="ECO:0000313" key="1">
    <source>
        <dbReference type="EMBL" id="QTN35918.1"/>
    </source>
</evidence>
<proteinExistence type="predicted"/>
<dbReference type="Pfam" id="PF12900">
    <property type="entry name" value="Pyridox_ox_2"/>
    <property type="match status" value="1"/>
</dbReference>
<gene>
    <name evidence="1" type="ORF">HZ995_15865</name>
</gene>
<dbReference type="PANTHER" id="PTHR34071">
    <property type="entry name" value="5-NITROIMIDAZOLE ANTIBIOTICS RESISTANCE PROTEIN, NIMA-FAMILY-RELATED PROTEIN-RELATED"/>
    <property type="match status" value="1"/>
</dbReference>
<dbReference type="Proteomes" id="UP000665026">
    <property type="component" value="Chromosome"/>
</dbReference>
<accession>A0A975EPH5</accession>
<dbReference type="PANTHER" id="PTHR34071:SF2">
    <property type="entry name" value="FLAVIN-NUCLEOTIDE-BINDING PROTEIN"/>
    <property type="match status" value="1"/>
</dbReference>
<dbReference type="RefSeq" id="WP_209356621.1">
    <property type="nucleotide sequence ID" value="NZ_CP060010.1"/>
</dbReference>
<organism evidence="1 2">
    <name type="scientific">Cognatishimia activa</name>
    <dbReference type="NCBI Taxonomy" id="1715691"/>
    <lineage>
        <taxon>Bacteria</taxon>
        <taxon>Pseudomonadati</taxon>
        <taxon>Pseudomonadota</taxon>
        <taxon>Alphaproteobacteria</taxon>
        <taxon>Rhodobacterales</taxon>
        <taxon>Paracoccaceae</taxon>
        <taxon>Cognatishimia</taxon>
    </lineage>
</organism>